<feature type="region of interest" description="Disordered" evidence="1">
    <location>
        <begin position="277"/>
        <end position="300"/>
    </location>
</feature>
<proteinExistence type="predicted"/>
<reference evidence="3" key="1">
    <citation type="submission" date="2024-03" db="EMBL/GenBank/DDBJ databases">
        <title>Human intestinal bacterial collection.</title>
        <authorList>
            <person name="Pauvert C."/>
            <person name="Hitch T.C.A."/>
            <person name="Clavel T."/>
        </authorList>
    </citation>
    <scope>NUCLEOTIDE SEQUENCE [LARGE SCALE GENOMIC DNA]</scope>
    <source>
        <strain evidence="3">CLA-AA-H89B</strain>
    </source>
</reference>
<dbReference type="SUPFAM" id="SSF117892">
    <property type="entry name" value="Band 7/SPFH domain"/>
    <property type="match status" value="1"/>
</dbReference>
<dbReference type="PANTHER" id="PTHR37826:SF2">
    <property type="entry name" value="ZINC-RIBBON DOMAIN-CONTAINING PROTEIN"/>
    <property type="match status" value="1"/>
</dbReference>
<feature type="domain" description="SPFH" evidence="2">
    <location>
        <begin position="27"/>
        <end position="230"/>
    </location>
</feature>
<dbReference type="InterPro" id="IPR033880">
    <property type="entry name" value="SPFH_YdjI"/>
</dbReference>
<evidence type="ECO:0000313" key="3">
    <source>
        <dbReference type="EMBL" id="MEQ2555107.1"/>
    </source>
</evidence>
<evidence type="ECO:0000256" key="1">
    <source>
        <dbReference type="SAM" id="MobiDB-lite"/>
    </source>
</evidence>
<evidence type="ECO:0000259" key="2">
    <source>
        <dbReference type="Pfam" id="PF13421"/>
    </source>
</evidence>
<accession>A0ABV1H6T3</accession>
<dbReference type="Proteomes" id="UP001546774">
    <property type="component" value="Unassembled WGS sequence"/>
</dbReference>
<dbReference type="Pfam" id="PF13421">
    <property type="entry name" value="Band_7_1"/>
    <property type="match status" value="1"/>
</dbReference>
<sequence length="323" mass="35768">MGLFGKQLANVVEWEEYRDDCIFWKWTNREIKKGSRLIIRAGQDAIFMYNGKIEGIFKDEGSFDIESDIIPFLSTLKGFKFGFNSGVRAEVLFVNTKEFTVKWGTKNPIAIPAPSLPGGMPIRAFGTFNIKVDDYLALIDKVAGVKQMYTVDDVRERVVAVLDQLLMKWISKEGKDMFNLQANAYDISAGIKEDLDMQMIKIGLTITDFNISSFSYPEEVQKMQNKAASQSMVGDMNKYAQMAMADNMSNGKSSNIGVDMMNMQMGLQMGRQMMDSMNSMSSAPQSTGAAQSSTSGSAPKFCPECGSPTNGAKFCSNCGHKLV</sequence>
<dbReference type="CDD" id="cd03408">
    <property type="entry name" value="SPFH_like_u1"/>
    <property type="match status" value="1"/>
</dbReference>
<dbReference type="PANTHER" id="PTHR37826">
    <property type="entry name" value="FLOTILLIN BAND_7_5 DOMAIN PROTEIN"/>
    <property type="match status" value="1"/>
</dbReference>
<feature type="compositionally biased region" description="Low complexity" evidence="1">
    <location>
        <begin position="281"/>
        <end position="299"/>
    </location>
</feature>
<dbReference type="EMBL" id="JBBMFS010000006">
    <property type="protein sequence ID" value="MEQ2555107.1"/>
    <property type="molecule type" value="Genomic_DNA"/>
</dbReference>
<keyword evidence="4" id="KW-1185">Reference proteome</keyword>
<gene>
    <name evidence="3" type="ORF">WMO37_08830</name>
</gene>
<organism evidence="3 4">
    <name type="scientific">Lachnospira intestinalis</name>
    <dbReference type="NCBI Taxonomy" id="3133158"/>
    <lineage>
        <taxon>Bacteria</taxon>
        <taxon>Bacillati</taxon>
        <taxon>Bacillota</taxon>
        <taxon>Clostridia</taxon>
        <taxon>Lachnospirales</taxon>
        <taxon>Lachnospiraceae</taxon>
        <taxon>Lachnospira</taxon>
    </lineage>
</organism>
<name>A0ABV1H6T3_9FIRM</name>
<dbReference type="InterPro" id="IPR036013">
    <property type="entry name" value="Band_7/SPFH_dom_sf"/>
</dbReference>
<protein>
    <submittedName>
        <fullName evidence="3">SPFH domain-containing protein</fullName>
    </submittedName>
</protein>
<evidence type="ECO:0000313" key="4">
    <source>
        <dbReference type="Proteomes" id="UP001546774"/>
    </source>
</evidence>
<comment type="caution">
    <text evidence="3">The sequence shown here is derived from an EMBL/GenBank/DDBJ whole genome shotgun (WGS) entry which is preliminary data.</text>
</comment>